<evidence type="ECO:0000313" key="5">
    <source>
        <dbReference type="EMBL" id="GMA29193.1"/>
    </source>
</evidence>
<feature type="compositionally biased region" description="Basic and acidic residues" evidence="2">
    <location>
        <begin position="135"/>
        <end position="153"/>
    </location>
</feature>
<proteinExistence type="predicted"/>
<feature type="transmembrane region" description="Helical" evidence="3">
    <location>
        <begin position="48"/>
        <end position="69"/>
    </location>
</feature>
<sequence>MHMAAQAGWYDDATVPGQERYWDGEAWTEQVQPKAQPHPQRRKRAVRLPFVIAIGVGALLLGVAIGGAGSDPTRSAEYLAVSEELVVAEDASAELAEETAALEEELDALSDEVAQLAEQQQAVVDAETAVAARETAADERDAELQQRESDLQGRETAVQTRESSVSQPAPPAAQPSASAPSAYYENCTAARNAGAAPVRSGDPGYGRHLDRDGDGVGCE</sequence>
<dbReference type="Proteomes" id="UP001157160">
    <property type="component" value="Unassembled WGS sequence"/>
</dbReference>
<evidence type="ECO:0000259" key="4">
    <source>
        <dbReference type="SMART" id="SM00894"/>
    </source>
</evidence>
<dbReference type="AlphaFoldDB" id="A0AA37UEX2"/>
<gene>
    <name evidence="5" type="ORF">GCM10025874_24460</name>
</gene>
<feature type="coiled-coil region" evidence="1">
    <location>
        <begin position="85"/>
        <end position="119"/>
    </location>
</feature>
<keyword evidence="6" id="KW-1185">Reference proteome</keyword>
<keyword evidence="3" id="KW-0472">Membrane</keyword>
<evidence type="ECO:0000256" key="2">
    <source>
        <dbReference type="SAM" id="MobiDB-lite"/>
    </source>
</evidence>
<evidence type="ECO:0000256" key="1">
    <source>
        <dbReference type="SAM" id="Coils"/>
    </source>
</evidence>
<dbReference type="InterPro" id="IPR008613">
    <property type="entry name" value="Excalibur_Ca-bd_domain"/>
</dbReference>
<feature type="compositionally biased region" description="Basic and acidic residues" evidence="2">
    <location>
        <begin position="205"/>
        <end position="219"/>
    </location>
</feature>
<reference evidence="5 6" key="1">
    <citation type="journal article" date="2014" name="Int. J. Syst. Evol. Microbiol.">
        <title>Complete genome sequence of Corynebacterium casei LMG S-19264T (=DSM 44701T), isolated from a smear-ripened cheese.</title>
        <authorList>
            <consortium name="US DOE Joint Genome Institute (JGI-PGF)"/>
            <person name="Walter F."/>
            <person name="Albersmeier A."/>
            <person name="Kalinowski J."/>
            <person name="Ruckert C."/>
        </authorList>
    </citation>
    <scope>NUCLEOTIDE SEQUENCE [LARGE SCALE GENOMIC DNA]</scope>
    <source>
        <strain evidence="5 6">NBRC 112289</strain>
    </source>
</reference>
<feature type="domain" description="Excalibur calcium-binding" evidence="4">
    <location>
        <begin position="183"/>
        <end position="219"/>
    </location>
</feature>
<dbReference type="Gene3D" id="1.10.287.1490">
    <property type="match status" value="1"/>
</dbReference>
<dbReference type="InterPro" id="IPR018929">
    <property type="entry name" value="DUF2510"/>
</dbReference>
<dbReference type="EMBL" id="BSUL01000001">
    <property type="protein sequence ID" value="GMA29193.1"/>
    <property type="molecule type" value="Genomic_DNA"/>
</dbReference>
<comment type="caution">
    <text evidence="5">The sequence shown here is derived from an EMBL/GenBank/DDBJ whole genome shotgun (WGS) entry which is preliminary data.</text>
</comment>
<organism evidence="5 6">
    <name type="scientific">Arenivirga flava</name>
    <dbReference type="NCBI Taxonomy" id="1930060"/>
    <lineage>
        <taxon>Bacteria</taxon>
        <taxon>Bacillati</taxon>
        <taxon>Actinomycetota</taxon>
        <taxon>Actinomycetes</taxon>
        <taxon>Micrococcales</taxon>
        <taxon>Microbacteriaceae</taxon>
        <taxon>Arenivirga</taxon>
    </lineage>
</organism>
<dbReference type="Pfam" id="PF05901">
    <property type="entry name" value="Excalibur"/>
    <property type="match status" value="1"/>
</dbReference>
<name>A0AA37UEX2_9MICO</name>
<evidence type="ECO:0000313" key="6">
    <source>
        <dbReference type="Proteomes" id="UP001157160"/>
    </source>
</evidence>
<dbReference type="SMART" id="SM00894">
    <property type="entry name" value="Excalibur"/>
    <property type="match status" value="1"/>
</dbReference>
<feature type="region of interest" description="Disordered" evidence="2">
    <location>
        <begin position="194"/>
        <end position="219"/>
    </location>
</feature>
<accession>A0AA37UEX2</accession>
<keyword evidence="3" id="KW-0812">Transmembrane</keyword>
<keyword evidence="3" id="KW-1133">Transmembrane helix</keyword>
<dbReference type="Pfam" id="PF10708">
    <property type="entry name" value="DUF2510"/>
    <property type="match status" value="1"/>
</dbReference>
<protein>
    <recommendedName>
        <fullName evidence="4">Excalibur calcium-binding domain-containing protein</fullName>
    </recommendedName>
</protein>
<feature type="region of interest" description="Disordered" evidence="2">
    <location>
        <begin position="132"/>
        <end position="182"/>
    </location>
</feature>
<evidence type="ECO:0000256" key="3">
    <source>
        <dbReference type="SAM" id="Phobius"/>
    </source>
</evidence>
<keyword evidence="1" id="KW-0175">Coiled coil</keyword>